<dbReference type="OrthoDB" id="3034525at2"/>
<gene>
    <name evidence="1" type="ORF">CS022_20025</name>
</gene>
<dbReference type="RefSeq" id="WP_129123712.1">
    <property type="nucleotide sequence ID" value="NZ_PEIB01000033.1"/>
</dbReference>
<comment type="caution">
    <text evidence="1">The sequence shown here is derived from an EMBL/GenBank/DDBJ whole genome shotgun (WGS) entry which is preliminary data.</text>
</comment>
<evidence type="ECO:0008006" key="3">
    <source>
        <dbReference type="Google" id="ProtNLM"/>
    </source>
</evidence>
<dbReference type="AlphaFoldDB" id="A0A4V1LSH7"/>
<evidence type="ECO:0000313" key="2">
    <source>
        <dbReference type="Proteomes" id="UP000290287"/>
    </source>
</evidence>
<sequence length="257" mass="29475">MENTLSFPTLSALIAHLKNISDVLGIFEYGGRSHEDMLLGGDYDLTLVTESSVSDNVNGIHFHVQGIPVDCMMVTLDELSTEKPAHSLLLAHMDARILHDPFGKLEHAQKNMQSCWKKTAPVTDSDINFYRFVLKHNIDKLEHRLTDDLVFSRYTIHLNSQFLLSIYEKLNELEPGHPRKVIAHMAEHEPTFYALYDELLAESELSRQYDLLSEAAERLMRHHGGLWKDEEVLFQLKPVGVNDRAEQKRLINTFLLP</sequence>
<dbReference type="EMBL" id="PEIB01000033">
    <property type="protein sequence ID" value="RXJ71738.1"/>
    <property type="molecule type" value="Genomic_DNA"/>
</dbReference>
<accession>A0A4V1LSH7</accession>
<organism evidence="1 2">
    <name type="scientific">Veronia nyctiphanis</name>
    <dbReference type="NCBI Taxonomy" id="1278244"/>
    <lineage>
        <taxon>Bacteria</taxon>
        <taxon>Pseudomonadati</taxon>
        <taxon>Pseudomonadota</taxon>
        <taxon>Gammaproteobacteria</taxon>
        <taxon>Vibrionales</taxon>
        <taxon>Vibrionaceae</taxon>
        <taxon>Veronia</taxon>
    </lineage>
</organism>
<proteinExistence type="predicted"/>
<keyword evidence="2" id="KW-1185">Reference proteome</keyword>
<reference evidence="1 2" key="1">
    <citation type="submission" date="2017-10" db="EMBL/GenBank/DDBJ databases">
        <title>Nyctiphanis sp. nov., isolated from the stomach of the euphausiid Nyctiphanes simplex (Hansen, 1911) in the Gulf of California.</title>
        <authorList>
            <person name="Gomez-Gil B."/>
            <person name="Aguilar-Mendez M."/>
            <person name="Lopez-Cortes A."/>
            <person name="Gomez-Gutierrez J."/>
            <person name="Roque A."/>
            <person name="Lang E."/>
            <person name="Gonzalez-Castillo A."/>
        </authorList>
    </citation>
    <scope>NUCLEOTIDE SEQUENCE [LARGE SCALE GENOMIC DNA]</scope>
    <source>
        <strain evidence="1 2">CAIM 600</strain>
    </source>
</reference>
<protein>
    <recommendedName>
        <fullName evidence="3">Nucleotidyltransferase</fullName>
    </recommendedName>
</protein>
<dbReference type="Proteomes" id="UP000290287">
    <property type="component" value="Unassembled WGS sequence"/>
</dbReference>
<evidence type="ECO:0000313" key="1">
    <source>
        <dbReference type="EMBL" id="RXJ71738.1"/>
    </source>
</evidence>
<name>A0A4V1LSH7_9GAMM</name>